<name>A0AAV1WZA4_LUPLU</name>
<evidence type="ECO:0000313" key="3">
    <source>
        <dbReference type="EMBL" id="CAL0314736.1"/>
    </source>
</evidence>
<dbReference type="EMBL" id="CAXHTB010000011">
    <property type="protein sequence ID" value="CAL0314736.1"/>
    <property type="molecule type" value="Genomic_DNA"/>
</dbReference>
<dbReference type="FunFam" id="3.40.50.2000:FF:000061">
    <property type="entry name" value="UDP-glycosyltransferase 83A1"/>
    <property type="match status" value="1"/>
</dbReference>
<dbReference type="AlphaFoldDB" id="A0AAV1WZA4"/>
<gene>
    <name evidence="3" type="ORF">LLUT_LOCUS15796</name>
</gene>
<evidence type="ECO:0000256" key="1">
    <source>
        <dbReference type="ARBA" id="ARBA00009995"/>
    </source>
</evidence>
<dbReference type="PANTHER" id="PTHR11926:SF1412">
    <property type="entry name" value="UDP-GLYCOSYLTRANSFERASE 83A1-LIKE"/>
    <property type="match status" value="1"/>
</dbReference>
<keyword evidence="4" id="KW-1185">Reference proteome</keyword>
<organism evidence="3 4">
    <name type="scientific">Lupinus luteus</name>
    <name type="common">European yellow lupine</name>
    <dbReference type="NCBI Taxonomy" id="3873"/>
    <lineage>
        <taxon>Eukaryota</taxon>
        <taxon>Viridiplantae</taxon>
        <taxon>Streptophyta</taxon>
        <taxon>Embryophyta</taxon>
        <taxon>Tracheophyta</taxon>
        <taxon>Spermatophyta</taxon>
        <taxon>Magnoliopsida</taxon>
        <taxon>eudicotyledons</taxon>
        <taxon>Gunneridae</taxon>
        <taxon>Pentapetalae</taxon>
        <taxon>rosids</taxon>
        <taxon>fabids</taxon>
        <taxon>Fabales</taxon>
        <taxon>Fabaceae</taxon>
        <taxon>Papilionoideae</taxon>
        <taxon>50 kb inversion clade</taxon>
        <taxon>genistoids sensu lato</taxon>
        <taxon>core genistoids</taxon>
        <taxon>Genisteae</taxon>
        <taxon>Lupinus</taxon>
    </lineage>
</organism>
<dbReference type="GO" id="GO:0080044">
    <property type="term" value="F:quercetin 7-O-glucosyltransferase activity"/>
    <property type="evidence" value="ECO:0007669"/>
    <property type="project" value="TreeGrafter"/>
</dbReference>
<protein>
    <submittedName>
        <fullName evidence="3">Uncharacterized protein</fullName>
    </submittedName>
</protein>
<comment type="similarity">
    <text evidence="1">Belongs to the UDP-glycosyltransferase family.</text>
</comment>
<dbReference type="Proteomes" id="UP001497480">
    <property type="component" value="Unassembled WGS sequence"/>
</dbReference>
<dbReference type="GO" id="GO:0080043">
    <property type="term" value="F:quercetin 3-O-glucosyltransferase activity"/>
    <property type="evidence" value="ECO:0007669"/>
    <property type="project" value="TreeGrafter"/>
</dbReference>
<dbReference type="CDD" id="cd03784">
    <property type="entry name" value="GT1_Gtf-like"/>
    <property type="match status" value="1"/>
</dbReference>
<dbReference type="Gene3D" id="3.40.50.2000">
    <property type="entry name" value="Glycogen Phosphorylase B"/>
    <property type="match status" value="2"/>
</dbReference>
<proteinExistence type="inferred from homology"/>
<dbReference type="PROSITE" id="PS51257">
    <property type="entry name" value="PROKAR_LIPOPROTEIN"/>
    <property type="match status" value="1"/>
</dbReference>
<comment type="caution">
    <text evidence="3">The sequence shown here is derived from an EMBL/GenBank/DDBJ whole genome shotgun (WGS) entry which is preliminary data.</text>
</comment>
<accession>A0AAV1WZA4</accession>
<sequence length="351" mass="39407">MIDEKSSLFYKVGNKLGIKGAFFFAASAASLASCYSIPKLIHDGIIDSDGIPTKKQEIQLAPNMPKMDTADLPWLSLGKTFFTNLLVPEMQIMMKFGEWWLCNSSYNLEPGAFSLSQRFLPIGPLMEIESNKTSFYEEDTTCLDWLDQHPPKSVIYVSFGSLAVMEPNQFNELALGLDLINKPFLWVIRPGVTPQLSATQPPSESLPHFLRGNDNNAYPNEFNGSKGKIVSWAPQKKVLNHPAIACFISHCGWNSTIEGLCSGVPFLCWPFFSDQFLDKSYICDVWKLGLGLEKDENGLITKEEIEKKVDQVLGCDDIRERCLKLKEITINNIEEGGKSSKNLEKFISWAK</sequence>
<evidence type="ECO:0000256" key="2">
    <source>
        <dbReference type="ARBA" id="ARBA00022679"/>
    </source>
</evidence>
<dbReference type="InterPro" id="IPR002213">
    <property type="entry name" value="UDP_glucos_trans"/>
</dbReference>
<keyword evidence="2" id="KW-0808">Transferase</keyword>
<dbReference type="Pfam" id="PF00201">
    <property type="entry name" value="UDPGT"/>
    <property type="match status" value="1"/>
</dbReference>
<dbReference type="PANTHER" id="PTHR11926">
    <property type="entry name" value="GLUCOSYL/GLUCURONOSYL TRANSFERASES"/>
    <property type="match status" value="1"/>
</dbReference>
<dbReference type="SUPFAM" id="SSF53756">
    <property type="entry name" value="UDP-Glycosyltransferase/glycogen phosphorylase"/>
    <property type="match status" value="1"/>
</dbReference>
<reference evidence="3 4" key="1">
    <citation type="submission" date="2024-03" db="EMBL/GenBank/DDBJ databases">
        <authorList>
            <person name="Martinez-Hernandez J."/>
        </authorList>
    </citation>
    <scope>NUCLEOTIDE SEQUENCE [LARGE SCALE GENOMIC DNA]</scope>
</reference>
<evidence type="ECO:0000313" key="4">
    <source>
        <dbReference type="Proteomes" id="UP001497480"/>
    </source>
</evidence>